<dbReference type="PANTHER" id="PTHR34821">
    <property type="entry name" value="INNER MEMBRANE PROTEIN YDCZ"/>
    <property type="match status" value="1"/>
</dbReference>
<evidence type="ECO:0000313" key="2">
    <source>
        <dbReference type="EMBL" id="GIN20962.1"/>
    </source>
</evidence>
<dbReference type="RefSeq" id="WP_018706029.1">
    <property type="nucleotide sequence ID" value="NZ_BOQT01000006.1"/>
</dbReference>
<dbReference type="InterPro" id="IPR006750">
    <property type="entry name" value="YdcZ"/>
</dbReference>
<comment type="caution">
    <text evidence="2">The sequence shown here is derived from an EMBL/GenBank/DDBJ whole genome shotgun (WGS) entry which is preliminary data.</text>
</comment>
<evidence type="ECO:0000256" key="1">
    <source>
        <dbReference type="SAM" id="Phobius"/>
    </source>
</evidence>
<organism evidence="2 3">
    <name type="scientific">Siminovitchia fordii</name>
    <dbReference type="NCBI Taxonomy" id="254759"/>
    <lineage>
        <taxon>Bacteria</taxon>
        <taxon>Bacillati</taxon>
        <taxon>Bacillota</taxon>
        <taxon>Bacilli</taxon>
        <taxon>Bacillales</taxon>
        <taxon>Bacillaceae</taxon>
        <taxon>Siminovitchia</taxon>
    </lineage>
</organism>
<name>A0ABQ4K5G1_9BACI</name>
<sequence length="161" mass="17040">MILLMMLIPLIAGMSISVQSAVNGSLGAKTSSLVSAALSFLTGSVSLAVAVFFFGGGDILAVNEVPGWQLLAAACGILFISIMVYVVPKIGVTATTVTVIIGQLTASLAIDHYGWFHSEVNPFGLKRLLGVILLLGSLYFVYKDKEKEKAVHNLKKSARAR</sequence>
<proteinExistence type="predicted"/>
<reference evidence="2 3" key="1">
    <citation type="submission" date="2021-03" db="EMBL/GenBank/DDBJ databases">
        <title>Antimicrobial resistance genes in bacteria isolated from Japanese honey, and their potential for conferring macrolide and lincosamide resistance in the American foulbrood pathogen Paenibacillus larvae.</title>
        <authorList>
            <person name="Okamoto M."/>
            <person name="Kumagai M."/>
            <person name="Kanamori H."/>
            <person name="Takamatsu D."/>
        </authorList>
    </citation>
    <scope>NUCLEOTIDE SEQUENCE [LARGE SCALE GENOMIC DNA]</scope>
    <source>
        <strain evidence="2 3">J1TS3</strain>
    </source>
</reference>
<gene>
    <name evidence="2" type="ORF">J1TS3_20960</name>
</gene>
<keyword evidence="3" id="KW-1185">Reference proteome</keyword>
<feature type="transmembrane region" description="Helical" evidence="1">
    <location>
        <begin position="68"/>
        <end position="87"/>
    </location>
</feature>
<keyword evidence="1" id="KW-0472">Membrane</keyword>
<keyword evidence="1" id="KW-1133">Transmembrane helix</keyword>
<feature type="transmembrane region" description="Helical" evidence="1">
    <location>
        <begin position="36"/>
        <end position="56"/>
    </location>
</feature>
<dbReference type="PANTHER" id="PTHR34821:SF2">
    <property type="entry name" value="INNER MEMBRANE PROTEIN YDCZ"/>
    <property type="match status" value="1"/>
</dbReference>
<evidence type="ECO:0000313" key="3">
    <source>
        <dbReference type="Proteomes" id="UP000680279"/>
    </source>
</evidence>
<dbReference type="Proteomes" id="UP000680279">
    <property type="component" value="Unassembled WGS sequence"/>
</dbReference>
<accession>A0ABQ4K5G1</accession>
<feature type="transmembrane region" description="Helical" evidence="1">
    <location>
        <begin position="123"/>
        <end position="142"/>
    </location>
</feature>
<dbReference type="Pfam" id="PF04657">
    <property type="entry name" value="DMT_YdcZ"/>
    <property type="match status" value="1"/>
</dbReference>
<protein>
    <submittedName>
        <fullName evidence="2">Membrane protein</fullName>
    </submittedName>
</protein>
<dbReference type="EMBL" id="BOQT01000006">
    <property type="protein sequence ID" value="GIN20962.1"/>
    <property type="molecule type" value="Genomic_DNA"/>
</dbReference>
<keyword evidence="1" id="KW-0812">Transmembrane</keyword>